<evidence type="ECO:0000313" key="2">
    <source>
        <dbReference type="EMBL" id="ABN65264.2"/>
    </source>
</evidence>
<dbReference type="GO" id="GO:0004022">
    <property type="term" value="F:alcohol dehydrogenase (NAD+) activity"/>
    <property type="evidence" value="ECO:0007669"/>
    <property type="project" value="UniProtKB-EC"/>
</dbReference>
<accession>A3LQT7</accession>
<dbReference type="SMART" id="SM00829">
    <property type="entry name" value="PKS_ER"/>
    <property type="match status" value="1"/>
</dbReference>
<reference evidence="2 3" key="1">
    <citation type="journal article" date="2007" name="Nat. Biotechnol.">
        <title>Genome sequence of the lignocellulose-bioconverting and xylose-fermenting yeast Pichia stipitis.</title>
        <authorList>
            <person name="Jeffries T.W."/>
            <person name="Grigoriev I.V."/>
            <person name="Grimwood J."/>
            <person name="Laplaza J.M."/>
            <person name="Aerts A."/>
            <person name="Salamov A."/>
            <person name="Schmutz J."/>
            <person name="Lindquist E."/>
            <person name="Dehal P."/>
            <person name="Shapiro H."/>
            <person name="Jin Y.S."/>
            <person name="Passoth V."/>
            <person name="Richardson P.M."/>
        </authorList>
    </citation>
    <scope>NUCLEOTIDE SEQUENCE [LARGE SCALE GENOMIC DNA]</scope>
    <source>
        <strain evidence="3">ATCC 58785 / CBS 6054 / NBRC 10063 / NRRL Y-11545</strain>
    </source>
</reference>
<gene>
    <name evidence="2" type="primary">IFR1</name>
    <name evidence="2" type="ORF">PICST_44171</name>
</gene>
<dbReference type="KEGG" id="pic:PICST_44171"/>
<dbReference type="EMBL" id="CP000497">
    <property type="protein sequence ID" value="ABN65264.2"/>
    <property type="molecule type" value="Genomic_DNA"/>
</dbReference>
<dbReference type="FunCoup" id="A3LQT7">
    <property type="interactions" value="222"/>
</dbReference>
<dbReference type="AlphaFoldDB" id="A3LQT7"/>
<dbReference type="Gene3D" id="3.40.50.720">
    <property type="entry name" value="NAD(P)-binding Rossmann-like Domain"/>
    <property type="match status" value="1"/>
</dbReference>
<name>A3LQT7_PICST</name>
<evidence type="ECO:0000313" key="3">
    <source>
        <dbReference type="Proteomes" id="UP000002258"/>
    </source>
</evidence>
<dbReference type="Pfam" id="PF00107">
    <property type="entry name" value="ADH_zinc_N"/>
    <property type="match status" value="1"/>
</dbReference>
<dbReference type="RefSeq" id="XP_001383293.2">
    <property type="nucleotide sequence ID" value="XM_001383256.1"/>
</dbReference>
<dbReference type="InterPro" id="IPR013149">
    <property type="entry name" value="ADH-like_C"/>
</dbReference>
<evidence type="ECO:0000259" key="1">
    <source>
        <dbReference type="SMART" id="SM00829"/>
    </source>
</evidence>
<dbReference type="SUPFAM" id="SSF50129">
    <property type="entry name" value="GroES-like"/>
    <property type="match status" value="1"/>
</dbReference>
<dbReference type="InterPro" id="IPR013154">
    <property type="entry name" value="ADH-like_N"/>
</dbReference>
<dbReference type="PANTHER" id="PTHR45348:SF2">
    <property type="entry name" value="ZINC-TYPE ALCOHOL DEHYDROGENASE-LIKE PROTEIN C2E1P3.01"/>
    <property type="match status" value="1"/>
</dbReference>
<sequence length="369" mass="39828">MAEIKVAISSGSKDVGKLTKVATYPPPVINDNQILFKAVAFASNPTDWKHVVAGWGTPGSIAGSDASGIVVKVGKDVKGFAVGDYVSSALHGNYRKDRGAFAEYVIADPIFTIKYDKNTFSEQALPVGSNPAGRITNFEGAAAITLGVATIGLSFSNSLKIAKDKSKNELDYILIWGGATATGIIGIQIAKLVYGLKVITTASSKNHKFLKSLGADEVFDYKDSEVVDQIVKAANGNIKYALDTVSSKQTFQQNYDATKGSTKVAFDSLLFLSSNDLNRDPQRKEDTFATTRVYLASGESYNREGQSIVPSKELLDNFKHFWEELIPPYLGQIITPGLRVLAPGLESASEALELLRQDKVSGEKVVFRI</sequence>
<dbReference type="Proteomes" id="UP000002258">
    <property type="component" value="Chromosome 3"/>
</dbReference>
<dbReference type="GeneID" id="4838290"/>
<protein>
    <submittedName>
        <fullName evidence="2">Zinc-binding oxidoreductase alcohol dehydrogenase</fullName>
        <ecNumber evidence="2">1.1.1.1</ecNumber>
        <ecNumber evidence="2">1.6.5.5</ecNumber>
    </submittedName>
</protein>
<dbReference type="InterPro" id="IPR047122">
    <property type="entry name" value="Trans-enoyl_RdTase-like"/>
</dbReference>
<dbReference type="GO" id="GO:0003960">
    <property type="term" value="F:quinone reductase (NADPH) activity"/>
    <property type="evidence" value="ECO:0007669"/>
    <property type="project" value="UniProtKB-EC"/>
</dbReference>
<dbReference type="eggNOG" id="KOG1198">
    <property type="taxonomic scope" value="Eukaryota"/>
</dbReference>
<keyword evidence="2" id="KW-0560">Oxidoreductase</keyword>
<dbReference type="Gene3D" id="3.90.180.10">
    <property type="entry name" value="Medium-chain alcohol dehydrogenases, catalytic domain"/>
    <property type="match status" value="1"/>
</dbReference>
<dbReference type="EC" id="1.1.1.1" evidence="2"/>
<dbReference type="Pfam" id="PF08240">
    <property type="entry name" value="ADH_N"/>
    <property type="match status" value="1"/>
</dbReference>
<keyword evidence="3" id="KW-1185">Reference proteome</keyword>
<dbReference type="OMA" id="CDFSGHV"/>
<dbReference type="CDD" id="cd08249">
    <property type="entry name" value="enoyl_reductase_like"/>
    <property type="match status" value="1"/>
</dbReference>
<dbReference type="InterPro" id="IPR011032">
    <property type="entry name" value="GroES-like_sf"/>
</dbReference>
<proteinExistence type="predicted"/>
<dbReference type="SUPFAM" id="SSF51735">
    <property type="entry name" value="NAD(P)-binding Rossmann-fold domains"/>
    <property type="match status" value="1"/>
</dbReference>
<dbReference type="PANTHER" id="PTHR45348">
    <property type="entry name" value="HYPOTHETICAL OXIDOREDUCTASE (EUROFUNG)"/>
    <property type="match status" value="1"/>
</dbReference>
<dbReference type="OrthoDB" id="9992527at2759"/>
<organism evidence="2 3">
    <name type="scientific">Scheffersomyces stipitis (strain ATCC 58785 / CBS 6054 / NBRC 10063 / NRRL Y-11545)</name>
    <name type="common">Yeast</name>
    <name type="synonym">Pichia stipitis</name>
    <dbReference type="NCBI Taxonomy" id="322104"/>
    <lineage>
        <taxon>Eukaryota</taxon>
        <taxon>Fungi</taxon>
        <taxon>Dikarya</taxon>
        <taxon>Ascomycota</taxon>
        <taxon>Saccharomycotina</taxon>
        <taxon>Pichiomycetes</taxon>
        <taxon>Debaryomycetaceae</taxon>
        <taxon>Scheffersomyces</taxon>
    </lineage>
</organism>
<dbReference type="InterPro" id="IPR020843">
    <property type="entry name" value="ER"/>
</dbReference>
<feature type="domain" description="Enoyl reductase (ER)" evidence="1">
    <location>
        <begin position="11"/>
        <end position="367"/>
    </location>
</feature>
<dbReference type="EC" id="1.6.5.5" evidence="2"/>
<dbReference type="InterPro" id="IPR036291">
    <property type="entry name" value="NAD(P)-bd_dom_sf"/>
</dbReference>
<dbReference type="InParanoid" id="A3LQT7"/>
<dbReference type="HOGENOM" id="CLU_026673_16_1_1"/>